<reference evidence="8 9" key="1">
    <citation type="submission" date="2016-10" db="EMBL/GenBank/DDBJ databases">
        <authorList>
            <person name="de Groot N.N."/>
        </authorList>
    </citation>
    <scope>NUCLEOTIDE SEQUENCE [LARGE SCALE GENOMIC DNA]</scope>
    <source>
        <strain evidence="8 9">Z108</strain>
    </source>
</reference>
<dbReference type="Proteomes" id="UP000183639">
    <property type="component" value="Unassembled WGS sequence"/>
</dbReference>
<evidence type="ECO:0000313" key="9">
    <source>
        <dbReference type="Proteomes" id="UP000183639"/>
    </source>
</evidence>
<dbReference type="RefSeq" id="WP_075445341.1">
    <property type="nucleotide sequence ID" value="NZ_FOQK01000026.1"/>
</dbReference>
<evidence type="ECO:0000256" key="5">
    <source>
        <dbReference type="ARBA" id="ARBA00022989"/>
    </source>
</evidence>
<keyword evidence="4 7" id="KW-0812">Transmembrane</keyword>
<dbReference type="PANTHER" id="PTHR43549:SF2">
    <property type="entry name" value="MULTIDRUG RESISTANCE PROTEIN NORM-RELATED"/>
    <property type="match status" value="1"/>
</dbReference>
<dbReference type="GO" id="GO:0005886">
    <property type="term" value="C:plasma membrane"/>
    <property type="evidence" value="ECO:0007669"/>
    <property type="project" value="UniProtKB-SubCell"/>
</dbReference>
<evidence type="ECO:0000256" key="3">
    <source>
        <dbReference type="ARBA" id="ARBA00022475"/>
    </source>
</evidence>
<evidence type="ECO:0000313" key="8">
    <source>
        <dbReference type="EMBL" id="SFI29178.1"/>
    </source>
</evidence>
<dbReference type="InterPro" id="IPR052031">
    <property type="entry name" value="Membrane_Transporter-Flippase"/>
</dbReference>
<dbReference type="OrthoDB" id="9811110at2"/>
<evidence type="ECO:0000256" key="7">
    <source>
        <dbReference type="SAM" id="Phobius"/>
    </source>
</evidence>
<keyword evidence="6 7" id="KW-0472">Membrane</keyword>
<feature type="transmembrane region" description="Helical" evidence="7">
    <location>
        <begin position="63"/>
        <end position="85"/>
    </location>
</feature>
<dbReference type="GO" id="GO:0042910">
    <property type="term" value="F:xenobiotic transmembrane transporter activity"/>
    <property type="evidence" value="ECO:0007669"/>
    <property type="project" value="InterPro"/>
</dbReference>
<keyword evidence="3" id="KW-1003">Cell membrane</keyword>
<evidence type="ECO:0000256" key="1">
    <source>
        <dbReference type="ARBA" id="ARBA00004651"/>
    </source>
</evidence>
<accession>A0A1I3H015</accession>
<evidence type="ECO:0000256" key="2">
    <source>
        <dbReference type="ARBA" id="ARBA00022448"/>
    </source>
</evidence>
<dbReference type="EMBL" id="FOQK01000026">
    <property type="protein sequence ID" value="SFI29178.1"/>
    <property type="molecule type" value="Genomic_DNA"/>
</dbReference>
<comment type="subcellular location">
    <subcellularLocation>
        <location evidence="1">Cell membrane</location>
        <topology evidence="1">Multi-pass membrane protein</topology>
    </subcellularLocation>
</comment>
<name>A0A1I3H015_SELRU</name>
<dbReference type="Pfam" id="PF01554">
    <property type="entry name" value="MatE"/>
    <property type="match status" value="1"/>
</dbReference>
<gene>
    <name evidence="8" type="ORF">SAMN04487861_12635</name>
</gene>
<keyword evidence="2" id="KW-0813">Transport</keyword>
<dbReference type="AlphaFoldDB" id="A0A1I3H015"/>
<dbReference type="InterPro" id="IPR002528">
    <property type="entry name" value="MATE_fam"/>
</dbReference>
<feature type="transmembrane region" description="Helical" evidence="7">
    <location>
        <begin position="97"/>
        <end position="114"/>
    </location>
</feature>
<organism evidence="8 9">
    <name type="scientific">Selenomonas ruminantium</name>
    <dbReference type="NCBI Taxonomy" id="971"/>
    <lineage>
        <taxon>Bacteria</taxon>
        <taxon>Bacillati</taxon>
        <taxon>Bacillota</taxon>
        <taxon>Negativicutes</taxon>
        <taxon>Selenomonadales</taxon>
        <taxon>Selenomonadaceae</taxon>
        <taxon>Selenomonas</taxon>
    </lineage>
</organism>
<sequence length="130" mass="14318">MMLNFFLLKCGGTSAVAAFAIVMYVDSIIGMLNFGLCDSLQPALSYCHGAGEKARLKAIFRRILWASFVMAVAAFFFMELAGPYMAELFSQNEGGELMPPIASLFSGIFALFLYRNSQSDWGRKLLTSQS</sequence>
<evidence type="ECO:0000256" key="4">
    <source>
        <dbReference type="ARBA" id="ARBA00022692"/>
    </source>
</evidence>
<dbReference type="GO" id="GO:0015297">
    <property type="term" value="F:antiporter activity"/>
    <property type="evidence" value="ECO:0007669"/>
    <property type="project" value="InterPro"/>
</dbReference>
<dbReference type="PANTHER" id="PTHR43549">
    <property type="entry name" value="MULTIDRUG RESISTANCE PROTEIN YPNP-RELATED"/>
    <property type="match status" value="1"/>
</dbReference>
<protein>
    <submittedName>
        <fullName evidence="8">MatE protein</fullName>
    </submittedName>
</protein>
<keyword evidence="5 7" id="KW-1133">Transmembrane helix</keyword>
<proteinExistence type="predicted"/>
<evidence type="ECO:0000256" key="6">
    <source>
        <dbReference type="ARBA" id="ARBA00023136"/>
    </source>
</evidence>